<accession>A0A2I7N6M0</accession>
<proteinExistence type="inferred from homology"/>
<dbReference type="EMBL" id="CP024847">
    <property type="protein sequence ID" value="AUR52126.1"/>
    <property type="molecule type" value="Genomic_DNA"/>
</dbReference>
<dbReference type="Gene3D" id="3.40.50.1950">
    <property type="entry name" value="Flavin prenyltransferase-like"/>
    <property type="match status" value="1"/>
</dbReference>
<evidence type="ECO:0000256" key="1">
    <source>
        <dbReference type="ARBA" id="ARBA00022793"/>
    </source>
</evidence>
<dbReference type="RefSeq" id="WP_102951422.1">
    <property type="nucleotide sequence ID" value="NZ_CP024847.1"/>
</dbReference>
<evidence type="ECO:0000256" key="4">
    <source>
        <dbReference type="RuleBase" id="RU364078"/>
    </source>
</evidence>
<evidence type="ECO:0000313" key="8">
    <source>
        <dbReference type="Proteomes" id="UP000236655"/>
    </source>
</evidence>
<reference evidence="8" key="1">
    <citation type="submission" date="2017-11" db="EMBL/GenBank/DDBJ databases">
        <authorList>
            <person name="Chan K.G."/>
            <person name="Lee L.S."/>
        </authorList>
    </citation>
    <scope>NUCLEOTIDE SEQUENCE [LARGE SCALE GENOMIC DNA]</scope>
    <source>
        <strain evidence="8">DSM 100970</strain>
    </source>
</reference>
<feature type="domain" description="DNA/pantothenate metabolism flavoprotein C-terminal" evidence="6">
    <location>
        <begin position="187"/>
        <end position="396"/>
    </location>
</feature>
<dbReference type="Pfam" id="PF04127">
    <property type="entry name" value="DFP"/>
    <property type="match status" value="1"/>
</dbReference>
<comment type="catalytic activity">
    <reaction evidence="3 4">
        <text>N-[(R)-4-phosphopantothenoyl]-L-cysteine + H(+) = (R)-4'-phosphopantetheine + CO2</text>
        <dbReference type="Rhea" id="RHEA:16793"/>
        <dbReference type="ChEBI" id="CHEBI:15378"/>
        <dbReference type="ChEBI" id="CHEBI:16526"/>
        <dbReference type="ChEBI" id="CHEBI:59458"/>
        <dbReference type="ChEBI" id="CHEBI:61723"/>
        <dbReference type="EC" id="4.1.1.36"/>
    </reaction>
</comment>
<keyword evidence="3 4" id="KW-0285">Flavoprotein</keyword>
<feature type="binding site" evidence="3">
    <location>
        <position position="282"/>
    </location>
    <ligand>
        <name>CTP</name>
        <dbReference type="ChEBI" id="CHEBI:37563"/>
    </ligand>
</feature>
<comment type="similarity">
    <text evidence="3 4">In the N-terminal section; belongs to the HFCD (homo-oligomeric flavin containing Cys decarboxylase) superfamily.</text>
</comment>
<protein>
    <recommendedName>
        <fullName evidence="3">Coenzyme A biosynthesis bifunctional protein CoaBC</fullName>
    </recommendedName>
    <alternativeName>
        <fullName evidence="3">DNA/pantothenate metabolism flavoprotein</fullName>
    </alternativeName>
    <alternativeName>
        <fullName evidence="3">Phosphopantothenoylcysteine synthetase/decarboxylase</fullName>
        <shortName evidence="3">PPCS-PPCDC</shortName>
    </alternativeName>
    <domain>
        <recommendedName>
            <fullName evidence="3">Phosphopantothenoylcysteine decarboxylase</fullName>
            <shortName evidence="3">PPC decarboxylase</shortName>
            <shortName evidence="3">PPC-DC</shortName>
            <ecNumber evidence="3">4.1.1.36</ecNumber>
        </recommendedName>
        <alternativeName>
            <fullName evidence="3">CoaC</fullName>
        </alternativeName>
    </domain>
    <domain>
        <recommendedName>
            <fullName evidence="3">Phosphopantothenate--cysteine ligase</fullName>
            <ecNumber evidence="3">6.3.2.5</ecNumber>
        </recommendedName>
        <alternativeName>
            <fullName evidence="3">CoaB</fullName>
        </alternativeName>
        <alternativeName>
            <fullName evidence="3">Phosphopantothenoylcysteine synthetase</fullName>
            <shortName evidence="3">PPC synthetase</shortName>
            <shortName evidence="3">PPC-S</shortName>
        </alternativeName>
    </domain>
</protein>
<comment type="function">
    <text evidence="4">Catalyzes two steps in the biosynthesis of coenzyme A. In the first step cysteine is conjugated to 4'-phosphopantothenate to form 4-phosphopantothenoylcysteine, in the latter compound is decarboxylated to form 4'-phosphopantotheine.</text>
</comment>
<keyword evidence="3" id="KW-0511">Multifunctional enzyme</keyword>
<feature type="region of interest" description="Phosphopantothenate--cysteine ligase" evidence="3">
    <location>
        <begin position="191"/>
        <end position="404"/>
    </location>
</feature>
<keyword evidence="8" id="KW-1185">Reference proteome</keyword>
<feature type="active site" description="Proton donor" evidence="3">
    <location>
        <position position="156"/>
    </location>
</feature>
<dbReference type="GO" id="GO:0004632">
    <property type="term" value="F:phosphopantothenate--cysteine ligase activity"/>
    <property type="evidence" value="ECO:0007669"/>
    <property type="project" value="UniProtKB-UniRule"/>
</dbReference>
<dbReference type="GO" id="GO:0071513">
    <property type="term" value="C:phosphopantothenoylcysteine decarboxylase complex"/>
    <property type="evidence" value="ECO:0007669"/>
    <property type="project" value="TreeGrafter"/>
</dbReference>
<comment type="pathway">
    <text evidence="3 4">Cofactor biosynthesis; coenzyme A biosynthesis; CoA from (R)-pantothenate: step 2/5.</text>
</comment>
<comment type="pathway">
    <text evidence="3 4">Cofactor biosynthesis; coenzyme A biosynthesis; CoA from (R)-pantothenate: step 3/5.</text>
</comment>
<dbReference type="InterPro" id="IPR005252">
    <property type="entry name" value="CoaBC"/>
</dbReference>
<keyword evidence="3 4" id="KW-0288">FMN</keyword>
<feature type="binding site" evidence="3">
    <location>
        <position position="342"/>
    </location>
    <ligand>
        <name>CTP</name>
        <dbReference type="ChEBI" id="CHEBI:37563"/>
    </ligand>
</feature>
<dbReference type="GO" id="GO:0015941">
    <property type="term" value="P:pantothenate catabolic process"/>
    <property type="evidence" value="ECO:0007669"/>
    <property type="project" value="InterPro"/>
</dbReference>
<gene>
    <name evidence="3 7" type="primary">coaBC</name>
    <name evidence="7" type="ORF">CUN60_07360</name>
</gene>
<comment type="cofactor">
    <cofactor evidence="3">
        <name>FMN</name>
        <dbReference type="ChEBI" id="CHEBI:58210"/>
    </cofactor>
    <text evidence="3">Binds 1 FMN per subunit.</text>
</comment>
<dbReference type="InterPro" id="IPR035929">
    <property type="entry name" value="CoaB-like_sf"/>
</dbReference>
<dbReference type="InterPro" id="IPR036551">
    <property type="entry name" value="Flavin_trans-like"/>
</dbReference>
<dbReference type="InterPro" id="IPR003382">
    <property type="entry name" value="Flavoprotein"/>
</dbReference>
<comment type="similarity">
    <text evidence="3 4">In the C-terminal section; belongs to the PPC synthetase family.</text>
</comment>
<evidence type="ECO:0000259" key="6">
    <source>
        <dbReference type="Pfam" id="PF04127"/>
    </source>
</evidence>
<keyword evidence="3" id="KW-0460">Magnesium</keyword>
<dbReference type="Gene3D" id="3.40.50.10300">
    <property type="entry name" value="CoaB-like"/>
    <property type="match status" value="1"/>
</dbReference>
<comment type="function">
    <text evidence="3">Catalyzes two sequential steps in the biosynthesis of coenzyme A. In the first step cysteine is conjugated to 4'-phosphopantothenate to form 4-phosphopantothenoylcysteine. In the second step the latter compound is decarboxylated to form 4'-phosphopantotheine.</text>
</comment>
<feature type="binding site" evidence="3">
    <location>
        <position position="292"/>
    </location>
    <ligand>
        <name>CTP</name>
        <dbReference type="ChEBI" id="CHEBI:37563"/>
    </ligand>
</feature>
<feature type="region of interest" description="Phosphopantothenoylcysteine decarboxylase" evidence="3">
    <location>
        <begin position="1"/>
        <end position="190"/>
    </location>
</feature>
<dbReference type="GO" id="GO:0010181">
    <property type="term" value="F:FMN binding"/>
    <property type="evidence" value="ECO:0007669"/>
    <property type="project" value="UniProtKB-UniRule"/>
</dbReference>
<feature type="binding site" evidence="3">
    <location>
        <position position="328"/>
    </location>
    <ligand>
        <name>CTP</name>
        <dbReference type="ChEBI" id="CHEBI:37563"/>
    </ligand>
</feature>
<dbReference type="NCBIfam" id="TIGR00521">
    <property type="entry name" value="coaBC_dfp"/>
    <property type="match status" value="1"/>
</dbReference>
<dbReference type="UniPathway" id="UPA00241">
    <property type="reaction ID" value="UER00353"/>
</dbReference>
<dbReference type="GO" id="GO:0046872">
    <property type="term" value="F:metal ion binding"/>
    <property type="evidence" value="ECO:0007669"/>
    <property type="project" value="UniProtKB-KW"/>
</dbReference>
<sequence>MKKILIGISGSIAAYKTVLLIRELSQSGYAVRVILTSGGQRFVTKKLIAGLGVEVYTDDTIKLDKPEEAMLHINLAKWADLIMIAPASANTIAKLATGLADSLLYESVLAASNKAIYLAPAMNYQMYKNPATQANLQILAGRGINICEPNEGIQACGDVGLGRMQEANQLQQIIENHFRHKELANLRDRIIVITLGATIEAIDPVRFISNHSSGKMGLALINAALDAGAKVIAIYGKIDVTLPENSPSFTKIPALSATEMLNVTLEQAKTADILIACAAICDYRMKEISKEKIKKNSANNAITLELIPNPDIVAEAKKATPSLLCIGFAAETENLIDHAKVKLEKKNLDIIVANPVDNGKAFGKDNNEIHILDKKGNISQYTETSKNILATNIMIYLDKYHETE</sequence>
<dbReference type="GO" id="GO:0004633">
    <property type="term" value="F:phosphopantothenoylcysteine decarboxylase activity"/>
    <property type="evidence" value="ECO:0007669"/>
    <property type="project" value="UniProtKB-UniRule"/>
</dbReference>
<dbReference type="PANTHER" id="PTHR14359">
    <property type="entry name" value="HOMO-OLIGOMERIC FLAVIN CONTAINING CYS DECARBOXYLASE FAMILY"/>
    <property type="match status" value="1"/>
</dbReference>
<keyword evidence="1 3" id="KW-0210">Decarboxylase</keyword>
<dbReference type="EC" id="4.1.1.36" evidence="3"/>
<evidence type="ECO:0000259" key="5">
    <source>
        <dbReference type="Pfam" id="PF02441"/>
    </source>
</evidence>
<evidence type="ECO:0000256" key="3">
    <source>
        <dbReference type="HAMAP-Rule" id="MF_02225"/>
    </source>
</evidence>
<dbReference type="SUPFAM" id="SSF102645">
    <property type="entry name" value="CoaB-like"/>
    <property type="match status" value="1"/>
</dbReference>
<feature type="domain" description="Flavoprotein" evidence="5">
    <location>
        <begin position="2"/>
        <end position="174"/>
    </location>
</feature>
<dbReference type="OrthoDB" id="9802554at2"/>
<name>A0A2I7N6M0_9NEIS</name>
<keyword evidence="2 3" id="KW-0456">Lyase</keyword>
<feature type="binding site" evidence="3">
    <location>
        <position position="346"/>
    </location>
    <ligand>
        <name>CTP</name>
        <dbReference type="ChEBI" id="CHEBI:37563"/>
    </ligand>
</feature>
<evidence type="ECO:0000256" key="2">
    <source>
        <dbReference type="ARBA" id="ARBA00023239"/>
    </source>
</evidence>
<keyword evidence="3" id="KW-0479">Metal-binding</keyword>
<comment type="cofactor">
    <cofactor evidence="3">
        <name>Mg(2+)</name>
        <dbReference type="ChEBI" id="CHEBI:18420"/>
    </cofactor>
</comment>
<dbReference type="GO" id="GO:0015937">
    <property type="term" value="P:coenzyme A biosynthetic process"/>
    <property type="evidence" value="ECO:0007669"/>
    <property type="project" value="UniProtKB-UniRule"/>
</dbReference>
<feature type="binding site" evidence="3">
    <location>
        <begin position="310"/>
        <end position="313"/>
    </location>
    <ligand>
        <name>CTP</name>
        <dbReference type="ChEBI" id="CHEBI:37563"/>
    </ligand>
</feature>
<comment type="caution">
    <text evidence="3">Lacks conserved residue(s) required for the propagation of feature annotation.</text>
</comment>
<dbReference type="AlphaFoldDB" id="A0A2I7N6M0"/>
<dbReference type="SUPFAM" id="SSF52507">
    <property type="entry name" value="Homo-oligomeric flavin-containing Cys decarboxylases, HFCD"/>
    <property type="match status" value="1"/>
</dbReference>
<dbReference type="EC" id="6.3.2.5" evidence="3"/>
<keyword evidence="3 4" id="KW-0436">Ligase</keyword>
<organism evidence="7 8">
    <name type="scientific">Aquella oligotrophica</name>
    <dbReference type="NCBI Taxonomy" id="2067065"/>
    <lineage>
        <taxon>Bacteria</taxon>
        <taxon>Pseudomonadati</taxon>
        <taxon>Pseudomonadota</taxon>
        <taxon>Betaproteobacteria</taxon>
        <taxon>Neisseriales</taxon>
        <taxon>Neisseriaceae</taxon>
        <taxon>Aquella</taxon>
    </lineage>
</organism>
<dbReference type="HAMAP" id="MF_02225">
    <property type="entry name" value="CoaBC"/>
    <property type="match status" value="1"/>
</dbReference>
<dbReference type="InterPro" id="IPR007085">
    <property type="entry name" value="DNA/pantothenate-metab_flavo_C"/>
</dbReference>
<dbReference type="PANTHER" id="PTHR14359:SF6">
    <property type="entry name" value="PHOSPHOPANTOTHENOYLCYSTEINE DECARBOXYLASE"/>
    <property type="match status" value="1"/>
</dbReference>
<evidence type="ECO:0000313" key="7">
    <source>
        <dbReference type="EMBL" id="AUR52126.1"/>
    </source>
</evidence>
<dbReference type="Pfam" id="PF02441">
    <property type="entry name" value="Flavoprotein"/>
    <property type="match status" value="1"/>
</dbReference>
<dbReference type="Proteomes" id="UP000236655">
    <property type="component" value="Chromosome"/>
</dbReference>
<comment type="catalytic activity">
    <reaction evidence="3 4">
        <text>(R)-4'-phosphopantothenate + L-cysteine + CTP = N-[(R)-4-phosphopantothenoyl]-L-cysteine + CMP + diphosphate + H(+)</text>
        <dbReference type="Rhea" id="RHEA:19397"/>
        <dbReference type="ChEBI" id="CHEBI:10986"/>
        <dbReference type="ChEBI" id="CHEBI:15378"/>
        <dbReference type="ChEBI" id="CHEBI:33019"/>
        <dbReference type="ChEBI" id="CHEBI:35235"/>
        <dbReference type="ChEBI" id="CHEBI:37563"/>
        <dbReference type="ChEBI" id="CHEBI:59458"/>
        <dbReference type="ChEBI" id="CHEBI:60377"/>
        <dbReference type="EC" id="6.3.2.5"/>
    </reaction>
</comment>
<dbReference type="KEGG" id="nba:CUN60_07360"/>